<organism evidence="1 2">
    <name type="scientific">Nelumbo nucifera</name>
    <name type="common">Sacred lotus</name>
    <dbReference type="NCBI Taxonomy" id="4432"/>
    <lineage>
        <taxon>Eukaryota</taxon>
        <taxon>Viridiplantae</taxon>
        <taxon>Streptophyta</taxon>
        <taxon>Embryophyta</taxon>
        <taxon>Tracheophyta</taxon>
        <taxon>Spermatophyta</taxon>
        <taxon>Magnoliopsida</taxon>
        <taxon>Proteales</taxon>
        <taxon>Nelumbonaceae</taxon>
        <taxon>Nelumbo</taxon>
    </lineage>
</organism>
<comment type="caution">
    <text evidence="1">The sequence shown here is derived from an EMBL/GenBank/DDBJ whole genome shotgun (WGS) entry which is preliminary data.</text>
</comment>
<dbReference type="AlphaFoldDB" id="A0A822ZHQ3"/>
<evidence type="ECO:0000313" key="2">
    <source>
        <dbReference type="Proteomes" id="UP000607653"/>
    </source>
</evidence>
<reference evidence="1 2" key="1">
    <citation type="journal article" date="2020" name="Mol. Biol. Evol.">
        <title>Distinct Expression and Methylation Patterns for Genes with Different Fates following a Single Whole-Genome Duplication in Flowering Plants.</title>
        <authorList>
            <person name="Shi T."/>
            <person name="Rahmani R.S."/>
            <person name="Gugger P.F."/>
            <person name="Wang M."/>
            <person name="Li H."/>
            <person name="Zhang Y."/>
            <person name="Li Z."/>
            <person name="Wang Q."/>
            <person name="Van de Peer Y."/>
            <person name="Marchal K."/>
            <person name="Chen J."/>
        </authorList>
    </citation>
    <scope>NUCLEOTIDE SEQUENCE [LARGE SCALE GENOMIC DNA]</scope>
    <source>
        <tissue evidence="1">Leaf</tissue>
    </source>
</reference>
<sequence length="61" mass="6519">MKIAGERVVPKGSKLEDGLSLFVGLPLDVVSHGNTLNHVRVIGARLKALKLLGEEGVEFPI</sequence>
<dbReference type="EMBL" id="DUZY01000006">
    <property type="protein sequence ID" value="DAD42919.1"/>
    <property type="molecule type" value="Genomic_DNA"/>
</dbReference>
<evidence type="ECO:0000313" key="1">
    <source>
        <dbReference type="EMBL" id="DAD42919.1"/>
    </source>
</evidence>
<proteinExistence type="predicted"/>
<keyword evidence="2" id="KW-1185">Reference proteome</keyword>
<dbReference type="Proteomes" id="UP000607653">
    <property type="component" value="Unassembled WGS sequence"/>
</dbReference>
<accession>A0A822ZHQ3</accession>
<gene>
    <name evidence="1" type="ORF">HUJ06_001149</name>
</gene>
<name>A0A822ZHQ3_NELNU</name>
<protein>
    <submittedName>
        <fullName evidence="1">Uncharacterized protein</fullName>
    </submittedName>
</protein>